<keyword evidence="10" id="KW-1185">Reference proteome</keyword>
<name>A0A432Y2D7_9GAMM</name>
<dbReference type="PANTHER" id="PTHR30012">
    <property type="entry name" value="GENERAL SECRETION PATHWAY PROTEIN"/>
    <property type="match status" value="1"/>
</dbReference>
<dbReference type="RefSeq" id="WP_110574147.1">
    <property type="nucleotide sequence ID" value="NZ_PIPV01000004.1"/>
</dbReference>
<accession>A0A432Y2D7</accession>
<keyword evidence="5 7" id="KW-1133">Transmembrane helix</keyword>
<keyword evidence="3" id="KW-1003">Cell membrane</keyword>
<evidence type="ECO:0000313" key="10">
    <source>
        <dbReference type="Proteomes" id="UP000287330"/>
    </source>
</evidence>
<evidence type="ECO:0000256" key="2">
    <source>
        <dbReference type="ARBA" id="ARBA00005745"/>
    </source>
</evidence>
<keyword evidence="4 7" id="KW-0812">Transmembrane</keyword>
<evidence type="ECO:0000259" key="8">
    <source>
        <dbReference type="Pfam" id="PF00482"/>
    </source>
</evidence>
<dbReference type="AlphaFoldDB" id="A0A432Y2D7"/>
<organism evidence="9 10">
    <name type="scientific">Idiomarina fontislapidosi</name>
    <dbReference type="NCBI Taxonomy" id="263723"/>
    <lineage>
        <taxon>Bacteria</taxon>
        <taxon>Pseudomonadati</taxon>
        <taxon>Pseudomonadota</taxon>
        <taxon>Gammaproteobacteria</taxon>
        <taxon>Alteromonadales</taxon>
        <taxon>Idiomarinaceae</taxon>
        <taxon>Idiomarina</taxon>
    </lineage>
</organism>
<evidence type="ECO:0000256" key="4">
    <source>
        <dbReference type="ARBA" id="ARBA00022692"/>
    </source>
</evidence>
<feature type="transmembrane region" description="Helical" evidence="7">
    <location>
        <begin position="164"/>
        <end position="190"/>
    </location>
</feature>
<proteinExistence type="inferred from homology"/>
<dbReference type="Proteomes" id="UP000287330">
    <property type="component" value="Unassembled WGS sequence"/>
</dbReference>
<feature type="transmembrane region" description="Helical" evidence="7">
    <location>
        <begin position="121"/>
        <end position="144"/>
    </location>
</feature>
<dbReference type="PANTHER" id="PTHR30012:SF0">
    <property type="entry name" value="TYPE II SECRETION SYSTEM PROTEIN F-RELATED"/>
    <property type="match status" value="1"/>
</dbReference>
<evidence type="ECO:0000256" key="6">
    <source>
        <dbReference type="ARBA" id="ARBA00023136"/>
    </source>
</evidence>
<feature type="domain" description="Type II secretion system protein GspF" evidence="8">
    <location>
        <begin position="26"/>
        <end position="142"/>
    </location>
</feature>
<dbReference type="InterPro" id="IPR018076">
    <property type="entry name" value="T2SS_GspF_dom"/>
</dbReference>
<dbReference type="InterPro" id="IPR042094">
    <property type="entry name" value="T2SS_GspF_sf"/>
</dbReference>
<gene>
    <name evidence="9" type="ORF">CWE25_06930</name>
</gene>
<feature type="transmembrane region" description="Helical" evidence="7">
    <location>
        <begin position="321"/>
        <end position="341"/>
    </location>
</feature>
<sequence length="349" mass="39019">MMNLIRIRRGFSTAQWYRSLAHLEQLISGGLPLSLALCVVAQQADHPALKQHFQTLHQQVQAGVSLSQALARLLPQSLHPAQAGISVAEQTGQLAAVMRSLVDSWQRQQRIRAMVKDAIRYPLALLCMGIIIIAIFLIWVLPTIQQLFNDQPLPLLTQYLVSSVAWFTTYAARIVVVIAVILSLAIIGYWKQKLGCQALMQRLPIWGKLQQLRVYQSTFEYLALGLRSGMSAVHATRMLASHSDWLPMQSKLGKIAQALNDGSSWSAAFVEAQLTDPTIQAYLQTAEQVGRMDSAVARLSEDFQQRIEAYCEHLRTWLNPLLMAILTGIIGFMLLAMYLPIFSLTQQLA</sequence>
<evidence type="ECO:0000256" key="5">
    <source>
        <dbReference type="ARBA" id="ARBA00022989"/>
    </source>
</evidence>
<reference evidence="10" key="1">
    <citation type="journal article" date="2018" name="Front. Microbiol.">
        <title>Genome-Based Analysis Reveals the Taxonomy and Diversity of the Family Idiomarinaceae.</title>
        <authorList>
            <person name="Liu Y."/>
            <person name="Lai Q."/>
            <person name="Shao Z."/>
        </authorList>
    </citation>
    <scope>NUCLEOTIDE SEQUENCE [LARGE SCALE GENOMIC DNA]</scope>
    <source>
        <strain evidence="10">F23</strain>
    </source>
</reference>
<dbReference type="Pfam" id="PF00482">
    <property type="entry name" value="T2SSF"/>
    <property type="match status" value="2"/>
</dbReference>
<comment type="similarity">
    <text evidence="2">Belongs to the GSP F family.</text>
</comment>
<evidence type="ECO:0000256" key="1">
    <source>
        <dbReference type="ARBA" id="ARBA00004651"/>
    </source>
</evidence>
<dbReference type="GO" id="GO:0005886">
    <property type="term" value="C:plasma membrane"/>
    <property type="evidence" value="ECO:0007669"/>
    <property type="project" value="UniProtKB-SubCell"/>
</dbReference>
<evidence type="ECO:0000256" key="3">
    <source>
        <dbReference type="ARBA" id="ARBA00022475"/>
    </source>
</evidence>
<dbReference type="Gene3D" id="1.20.81.30">
    <property type="entry name" value="Type II secretion system (T2SS), domain F"/>
    <property type="match status" value="2"/>
</dbReference>
<evidence type="ECO:0000256" key="7">
    <source>
        <dbReference type="SAM" id="Phobius"/>
    </source>
</evidence>
<dbReference type="InterPro" id="IPR003004">
    <property type="entry name" value="GspF/PilC"/>
</dbReference>
<dbReference type="OrthoDB" id="6235690at2"/>
<comment type="caution">
    <text evidence="9">The sequence shown here is derived from an EMBL/GenBank/DDBJ whole genome shotgun (WGS) entry which is preliminary data.</text>
</comment>
<keyword evidence="6 7" id="KW-0472">Membrane</keyword>
<comment type="subcellular location">
    <subcellularLocation>
        <location evidence="1">Cell membrane</location>
        <topology evidence="1">Multi-pass membrane protein</topology>
    </subcellularLocation>
</comment>
<feature type="domain" description="Type II secretion system protein GspF" evidence="8">
    <location>
        <begin position="220"/>
        <end position="340"/>
    </location>
</feature>
<protein>
    <recommendedName>
        <fullName evidence="8">Type II secretion system protein GspF domain-containing protein</fullName>
    </recommendedName>
</protein>
<dbReference type="EMBL" id="PIPV01000004">
    <property type="protein sequence ID" value="RUO55105.1"/>
    <property type="molecule type" value="Genomic_DNA"/>
</dbReference>
<evidence type="ECO:0000313" key="9">
    <source>
        <dbReference type="EMBL" id="RUO55105.1"/>
    </source>
</evidence>